<name>A0A099I1S5_CLOIN</name>
<organism evidence="2 3">
    <name type="scientific">Clostridium innocuum</name>
    <dbReference type="NCBI Taxonomy" id="1522"/>
    <lineage>
        <taxon>Bacteria</taxon>
        <taxon>Bacillati</taxon>
        <taxon>Bacillota</taxon>
        <taxon>Clostridia</taxon>
        <taxon>Eubacteriales</taxon>
        <taxon>Clostridiaceae</taxon>
        <taxon>Clostridium</taxon>
    </lineage>
</organism>
<dbReference type="Pfam" id="PF00583">
    <property type="entry name" value="Acetyltransf_1"/>
    <property type="match status" value="1"/>
</dbReference>
<protein>
    <submittedName>
        <fullName evidence="2">GNAT family acetyltransferase</fullName>
    </submittedName>
</protein>
<proteinExistence type="predicted"/>
<evidence type="ECO:0000313" key="2">
    <source>
        <dbReference type="EMBL" id="KGJ51675.1"/>
    </source>
</evidence>
<evidence type="ECO:0000259" key="1">
    <source>
        <dbReference type="PROSITE" id="PS51186"/>
    </source>
</evidence>
<dbReference type="CDD" id="cd04301">
    <property type="entry name" value="NAT_SF"/>
    <property type="match status" value="1"/>
</dbReference>
<dbReference type="PROSITE" id="PS51186">
    <property type="entry name" value="GNAT"/>
    <property type="match status" value="1"/>
</dbReference>
<gene>
    <name evidence="2" type="ORF">CIAN88_19125</name>
</gene>
<reference evidence="2 3" key="1">
    <citation type="submission" date="2014-08" db="EMBL/GenBank/DDBJ databases">
        <title>Clostridium innocuum, an unnegligible vancomycin-resistant pathogen causing extra-intestinal infections.</title>
        <authorList>
            <person name="Feng Y."/>
            <person name="Chiu C.-H."/>
        </authorList>
    </citation>
    <scope>NUCLEOTIDE SEQUENCE [LARGE SCALE GENOMIC DNA]</scope>
    <source>
        <strain evidence="2 3">AN88</strain>
    </source>
</reference>
<dbReference type="AlphaFoldDB" id="A0A099I1S5"/>
<comment type="caution">
    <text evidence="2">The sequence shown here is derived from an EMBL/GenBank/DDBJ whole genome shotgun (WGS) entry which is preliminary data.</text>
</comment>
<sequence length="149" mass="17732">MMNIRYKRMESPHLDAVVKLYIDYYNTYEEGCWTYDKAYKRLHQLMTIEDALCFIQMADHAISGFVMGYFKEFDDLTGYYLEEIVIARQFQGAHLGTHFLNEMEKTVKENGASFIELLSVNDEMHSHFYTKNGYRNAENMIFKCKHFTQ</sequence>
<dbReference type="Gene3D" id="3.40.630.30">
    <property type="match status" value="1"/>
</dbReference>
<dbReference type="InterPro" id="IPR016181">
    <property type="entry name" value="Acyl_CoA_acyltransferase"/>
</dbReference>
<dbReference type="GO" id="GO:0016747">
    <property type="term" value="F:acyltransferase activity, transferring groups other than amino-acyl groups"/>
    <property type="evidence" value="ECO:0007669"/>
    <property type="project" value="InterPro"/>
</dbReference>
<accession>A0A099I1S5</accession>
<dbReference type="Proteomes" id="UP000030008">
    <property type="component" value="Unassembled WGS sequence"/>
</dbReference>
<keyword evidence="2" id="KW-0808">Transferase</keyword>
<feature type="domain" description="N-acetyltransferase" evidence="1">
    <location>
        <begin position="4"/>
        <end position="149"/>
    </location>
</feature>
<dbReference type="SUPFAM" id="SSF55729">
    <property type="entry name" value="Acyl-CoA N-acyltransferases (Nat)"/>
    <property type="match status" value="1"/>
</dbReference>
<dbReference type="EMBL" id="JQIF01000103">
    <property type="protein sequence ID" value="KGJ51675.1"/>
    <property type="molecule type" value="Genomic_DNA"/>
</dbReference>
<dbReference type="InterPro" id="IPR000182">
    <property type="entry name" value="GNAT_dom"/>
</dbReference>
<evidence type="ECO:0000313" key="3">
    <source>
        <dbReference type="Proteomes" id="UP000030008"/>
    </source>
</evidence>